<keyword evidence="6 7" id="KW-0472">Membrane</keyword>
<feature type="transmembrane region" description="Helical" evidence="7">
    <location>
        <begin position="222"/>
        <end position="241"/>
    </location>
</feature>
<feature type="transmembrane region" description="Helical" evidence="7">
    <location>
        <begin position="44"/>
        <end position="71"/>
    </location>
</feature>
<evidence type="ECO:0000256" key="1">
    <source>
        <dbReference type="ARBA" id="ARBA00004651"/>
    </source>
</evidence>
<feature type="transmembrane region" description="Helical" evidence="7">
    <location>
        <begin position="117"/>
        <end position="138"/>
    </location>
</feature>
<dbReference type="EMBL" id="CP103416">
    <property type="protein sequence ID" value="UVW35401.1"/>
    <property type="molecule type" value="Genomic_DNA"/>
</dbReference>
<dbReference type="Proteomes" id="UP001059934">
    <property type="component" value="Chromosome"/>
</dbReference>
<organism evidence="8 9">
    <name type="scientific">SAR92 clade bacterium H455</name>
    <dbReference type="NCBI Taxonomy" id="2974818"/>
    <lineage>
        <taxon>Bacteria</taxon>
        <taxon>Pseudomonadati</taxon>
        <taxon>Pseudomonadota</taxon>
        <taxon>Gammaproteobacteria</taxon>
        <taxon>Cellvibrionales</taxon>
        <taxon>Porticoccaceae</taxon>
        <taxon>SAR92 clade</taxon>
    </lineage>
</organism>
<keyword evidence="4 7" id="KW-0812">Transmembrane</keyword>
<keyword evidence="3" id="KW-1003">Cell membrane</keyword>
<dbReference type="InterPro" id="IPR003317">
    <property type="entry name" value="Cyt-d_oxidase_su2"/>
</dbReference>
<dbReference type="Pfam" id="PF02322">
    <property type="entry name" value="Cyt_bd_oxida_II"/>
    <property type="match status" value="1"/>
</dbReference>
<evidence type="ECO:0000256" key="6">
    <source>
        <dbReference type="ARBA" id="ARBA00023136"/>
    </source>
</evidence>
<keyword evidence="5 7" id="KW-1133">Transmembrane helix</keyword>
<evidence type="ECO:0000256" key="2">
    <source>
        <dbReference type="ARBA" id="ARBA00007543"/>
    </source>
</evidence>
<evidence type="ECO:0000256" key="4">
    <source>
        <dbReference type="ARBA" id="ARBA00022692"/>
    </source>
</evidence>
<accession>A0ABY5TRY8</accession>
<feature type="transmembrane region" description="Helical" evidence="7">
    <location>
        <begin position="6"/>
        <end position="23"/>
    </location>
</feature>
<reference evidence="8" key="1">
    <citation type="submission" date="2022-08" db="EMBL/GenBank/DDBJ databases">
        <title>Catabolic pathway analysis in culturable SAR92 clade bacteria reveals their overlooked roles in DMSP degradation in coastal seas.</title>
        <authorList>
            <person name="He X."/>
            <person name="Zhang X."/>
            <person name="Zhang Y."/>
        </authorList>
    </citation>
    <scope>NUCLEOTIDE SEQUENCE</scope>
    <source>
        <strain evidence="8">H455</strain>
    </source>
</reference>
<feature type="transmembrane region" description="Helical" evidence="7">
    <location>
        <begin position="144"/>
        <end position="169"/>
    </location>
</feature>
<evidence type="ECO:0000256" key="5">
    <source>
        <dbReference type="ARBA" id="ARBA00022989"/>
    </source>
</evidence>
<evidence type="ECO:0000313" key="8">
    <source>
        <dbReference type="EMBL" id="UVW35401.1"/>
    </source>
</evidence>
<dbReference type="PANTHER" id="PTHR43141:SF2">
    <property type="entry name" value="BLR3729 PROTEIN"/>
    <property type="match status" value="1"/>
</dbReference>
<feature type="transmembrane region" description="Helical" evidence="7">
    <location>
        <begin position="253"/>
        <end position="278"/>
    </location>
</feature>
<dbReference type="PANTHER" id="PTHR43141">
    <property type="entry name" value="CYTOCHROME BD2 SUBUNIT II"/>
    <property type="match status" value="1"/>
</dbReference>
<sequence length="330" mass="36386">MEQFLPIAFMLVMGLALLIYVILDGYDLGVGMLLPFADDQQKDLMIASIGPFWDANETWIVLGVGVLLIAFPAAHGVILTSMYIPITIMLLGLILRGVAFDFRVKAGDARKERWNKIFFAGSVIASVSQGWMLGSYITGLQDNLTSILFSALISVTLPSLYVLLGAAWLMMKTEDELFNKALRWARLAIVPMGLGLLLVSIATPIVSSSIAEKWFTMPNALGLLPIPLSCILIYGGLLWVLRRPDILNRGYAWTLFAGLVIICLMASLGLAYSLFPYIVIDRLTIWEAAAATESLQMIFYGVAVTLPAIIGYTIFVYKIFHGKARELSYE</sequence>
<protein>
    <submittedName>
        <fullName evidence="8">Cytochrome d ubiquinol oxidase subunit II</fullName>
    </submittedName>
</protein>
<evidence type="ECO:0000256" key="3">
    <source>
        <dbReference type="ARBA" id="ARBA00022475"/>
    </source>
</evidence>
<evidence type="ECO:0000256" key="7">
    <source>
        <dbReference type="SAM" id="Phobius"/>
    </source>
</evidence>
<comment type="subcellular location">
    <subcellularLocation>
        <location evidence="1">Cell membrane</location>
        <topology evidence="1">Multi-pass membrane protein</topology>
    </subcellularLocation>
</comment>
<proteinExistence type="inferred from homology"/>
<name>A0ABY5TRY8_9GAMM</name>
<comment type="similarity">
    <text evidence="2">Belongs to the cytochrome ubiquinol oxidase subunit 2 family.</text>
</comment>
<gene>
    <name evidence="8" type="ORF">NYF23_02040</name>
</gene>
<evidence type="ECO:0000313" key="9">
    <source>
        <dbReference type="Proteomes" id="UP001059934"/>
    </source>
</evidence>
<feature type="transmembrane region" description="Helical" evidence="7">
    <location>
        <begin position="298"/>
        <end position="320"/>
    </location>
</feature>
<feature type="transmembrane region" description="Helical" evidence="7">
    <location>
        <begin position="181"/>
        <end position="202"/>
    </location>
</feature>
<keyword evidence="9" id="KW-1185">Reference proteome</keyword>
<feature type="transmembrane region" description="Helical" evidence="7">
    <location>
        <begin position="77"/>
        <end position="96"/>
    </location>
</feature>